<dbReference type="PANTHER" id="PTHR35391">
    <property type="entry name" value="C2H2-TYPE DOMAIN-CONTAINING PROTEIN-RELATED"/>
    <property type="match status" value="1"/>
</dbReference>
<keyword evidence="4" id="KW-1185">Reference proteome</keyword>
<dbReference type="InterPro" id="IPR058925">
    <property type="entry name" value="zf-C2H2_AcuF"/>
</dbReference>
<feature type="domain" description="C2H2-type" evidence="2">
    <location>
        <begin position="934"/>
        <end position="957"/>
    </location>
</feature>
<dbReference type="Proteomes" id="UP000267821">
    <property type="component" value="Unassembled WGS sequence"/>
</dbReference>
<feature type="region of interest" description="Disordered" evidence="1">
    <location>
        <begin position="514"/>
        <end position="583"/>
    </location>
</feature>
<dbReference type="AlphaFoldDB" id="A0A3N4L8X7"/>
<dbReference type="EMBL" id="ML121590">
    <property type="protein sequence ID" value="RPB19364.1"/>
    <property type="molecule type" value="Genomic_DNA"/>
</dbReference>
<feature type="compositionally biased region" description="Polar residues" evidence="1">
    <location>
        <begin position="1210"/>
        <end position="1220"/>
    </location>
</feature>
<feature type="region of interest" description="Disordered" evidence="1">
    <location>
        <begin position="1056"/>
        <end position="1080"/>
    </location>
</feature>
<protein>
    <recommendedName>
        <fullName evidence="2">C2H2-type domain-containing protein</fullName>
    </recommendedName>
</protein>
<feature type="region of interest" description="Disordered" evidence="1">
    <location>
        <begin position="315"/>
        <end position="429"/>
    </location>
</feature>
<feature type="compositionally biased region" description="Basic and acidic residues" evidence="1">
    <location>
        <begin position="514"/>
        <end position="530"/>
    </location>
</feature>
<evidence type="ECO:0000313" key="3">
    <source>
        <dbReference type="EMBL" id="RPB19364.1"/>
    </source>
</evidence>
<feature type="domain" description="C2H2-type" evidence="2">
    <location>
        <begin position="1019"/>
        <end position="1039"/>
    </location>
</feature>
<feature type="region of interest" description="Disordered" evidence="1">
    <location>
        <begin position="1191"/>
        <end position="1230"/>
    </location>
</feature>
<dbReference type="Pfam" id="PF26082">
    <property type="entry name" value="zf-C2H2_AcuF"/>
    <property type="match status" value="1"/>
</dbReference>
<dbReference type="OrthoDB" id="5315052at2759"/>
<accession>A0A3N4L8X7</accession>
<evidence type="ECO:0000313" key="4">
    <source>
        <dbReference type="Proteomes" id="UP000267821"/>
    </source>
</evidence>
<dbReference type="InterPro" id="IPR013087">
    <property type="entry name" value="Znf_C2H2_type"/>
</dbReference>
<reference evidence="3 4" key="1">
    <citation type="journal article" date="2018" name="Nat. Ecol. Evol.">
        <title>Pezizomycetes genomes reveal the molecular basis of ectomycorrhizal truffle lifestyle.</title>
        <authorList>
            <person name="Murat C."/>
            <person name="Payen T."/>
            <person name="Noel B."/>
            <person name="Kuo A."/>
            <person name="Morin E."/>
            <person name="Chen J."/>
            <person name="Kohler A."/>
            <person name="Krizsan K."/>
            <person name="Balestrini R."/>
            <person name="Da Silva C."/>
            <person name="Montanini B."/>
            <person name="Hainaut M."/>
            <person name="Levati E."/>
            <person name="Barry K.W."/>
            <person name="Belfiori B."/>
            <person name="Cichocki N."/>
            <person name="Clum A."/>
            <person name="Dockter R.B."/>
            <person name="Fauchery L."/>
            <person name="Guy J."/>
            <person name="Iotti M."/>
            <person name="Le Tacon F."/>
            <person name="Lindquist E.A."/>
            <person name="Lipzen A."/>
            <person name="Malagnac F."/>
            <person name="Mello A."/>
            <person name="Molinier V."/>
            <person name="Miyauchi S."/>
            <person name="Poulain J."/>
            <person name="Riccioni C."/>
            <person name="Rubini A."/>
            <person name="Sitrit Y."/>
            <person name="Splivallo R."/>
            <person name="Traeger S."/>
            <person name="Wang M."/>
            <person name="Zifcakova L."/>
            <person name="Wipf D."/>
            <person name="Zambonelli A."/>
            <person name="Paolocci F."/>
            <person name="Nowrousian M."/>
            <person name="Ottonello S."/>
            <person name="Baldrian P."/>
            <person name="Spatafora J.W."/>
            <person name="Henrissat B."/>
            <person name="Nagy L.G."/>
            <person name="Aury J.M."/>
            <person name="Wincker P."/>
            <person name="Grigoriev I.V."/>
            <person name="Bonfante P."/>
            <person name="Martin F.M."/>
        </authorList>
    </citation>
    <scope>NUCLEOTIDE SEQUENCE [LARGE SCALE GENOMIC DNA]</scope>
    <source>
        <strain evidence="3 4">ATCC MYA-4762</strain>
    </source>
</reference>
<feature type="compositionally biased region" description="Basic and acidic residues" evidence="1">
    <location>
        <begin position="334"/>
        <end position="355"/>
    </location>
</feature>
<evidence type="ECO:0000259" key="2">
    <source>
        <dbReference type="PROSITE" id="PS00028"/>
    </source>
</evidence>
<dbReference type="PANTHER" id="PTHR35391:SF3">
    <property type="entry name" value="FINGER DOMAIN PROTEIN, PUTATIVE (AFU_ORTHOLOGUE AFUA_8G04300)-RELATED"/>
    <property type="match status" value="1"/>
</dbReference>
<dbReference type="InParanoid" id="A0A3N4L8X7"/>
<gene>
    <name evidence="3" type="ORF">L211DRAFT_638209</name>
</gene>
<dbReference type="STRING" id="1051890.A0A3N4L8X7"/>
<feature type="compositionally biased region" description="Low complexity" evidence="1">
    <location>
        <begin position="612"/>
        <end position="621"/>
    </location>
</feature>
<proteinExistence type="predicted"/>
<organism evidence="3 4">
    <name type="scientific">Terfezia boudieri ATCC MYA-4762</name>
    <dbReference type="NCBI Taxonomy" id="1051890"/>
    <lineage>
        <taxon>Eukaryota</taxon>
        <taxon>Fungi</taxon>
        <taxon>Dikarya</taxon>
        <taxon>Ascomycota</taxon>
        <taxon>Pezizomycotina</taxon>
        <taxon>Pezizomycetes</taxon>
        <taxon>Pezizales</taxon>
        <taxon>Pezizaceae</taxon>
        <taxon>Terfezia</taxon>
    </lineage>
</organism>
<feature type="region of interest" description="Disordered" evidence="1">
    <location>
        <begin position="604"/>
        <end position="671"/>
    </location>
</feature>
<sequence>MVSSTCFTFLKLDTILITCEVPISSPSKILDTPLLPRCFPTSAPTAGSRKYFYRLLISKMAFQNSHMPPSPGHKLKVEPPSPRHEFSTDLFSMSGDTPTLSKPLMASIPSAPTGQPINLRPPPSSPISHHSPNSTPWNIHHASPVMVNRSLGSQNYPKNPYNQTMLTPHRGQTGSSPFGSNEFMSEKTTPSFGPMDDLDLDMPNWTADDDIVPFPSLDIENLTRNGHEAPTLQVEGRPRSHSDVGVRAIQRNEDGTWGGLSPEMRRGQVTEGLGLGIGQGADFLPMNLREMEQFKKMQEKNLEVEEWLRRSPILGPRTRVKTGNSENRGLGVPKTDRRSKSISDFRFSGVREPRQESGVNGDIDNDTDSDDVVSQIDSSWEEGSLDAWADNPEKPDKITSPVANPERMDVDAEEEEYDPNKDPKLLPRPNQFYSAKPWRDDPTFGPTPRGIANPNQPHTSNAAIHRFKEANDRLETASRVATFGSARNTRNITSSDVDKFVNTEGILKRLSFGRDKDKDKEKSPKDRKSSIFEFPFKGIKRTPSNAGDGGPPKPPLAEHLRKDSTSSSAFPPPRWRPTWSNQRRGKLSIDTAIGAMTGQLAAVGAAHGESGGRSTTSGGTSPLPWSALVGTNSLGPPAIGIGMKRSRSKSDLSSLGSSIGAKLTKPRPTPKPEFGLATMMHLHGGPPAIPLTSSPTVFRRHTFGSSTTSIPNLGSVAIAMATAPGLGNTLQEEAAGLYDSDDDDEAEILIAKPLKKLDIKPTFEGYATNIRELNPLLAQKLVDRIAHEQVKRYKKLQDNKVKHSAAVARGDCHNKSKCLTLNPRGTPESFTKISAANASNGSEEHLDNTIIGAQYPLGVPDPPITRLPAEFECTICFKVKRFGKPSDWTKHVHEDVQPFTCTFPDCTEPKSFKRKADWVRHENERHRHLEWWKCNQTDCQHICYRKDNFVQHLVREHKFPEPKVKAAKAAMKAKAGAKGKKAAASAVAVDPVKEQADKVLAIVELCHNDTKKEPTSEQCRFCGQTCTTWKKLTVHLARHMEQISLPILDLIKDEIKPTSPEEPLSPPIAGSPKPTHSVTAAGGQVKATACGDIAPDQLYSRQHHAVHPQAPPVSPNAANTLSPSTPIGGAGYYHNQPLLSTINASIPTLTASPKHMSIAGNFAYEVDDCHSHHGSFQEQSFLEHPQCLEQEMQHAQQHQQGEQKLGGNTGAHTLSTTSSEGWAGPRHPRC</sequence>
<dbReference type="PROSITE" id="PS00028">
    <property type="entry name" value="ZINC_FINGER_C2H2_1"/>
    <property type="match status" value="2"/>
</dbReference>
<name>A0A3N4L8X7_9PEZI</name>
<feature type="compositionally biased region" description="Low complexity" evidence="1">
    <location>
        <begin position="1191"/>
        <end position="1203"/>
    </location>
</feature>
<evidence type="ECO:0000256" key="1">
    <source>
        <dbReference type="SAM" id="MobiDB-lite"/>
    </source>
</evidence>
<dbReference type="SMART" id="SM00355">
    <property type="entry name" value="ZnF_C2H2"/>
    <property type="match status" value="3"/>
</dbReference>